<name>A0ABT0UDZ7_9BACT</name>
<dbReference type="SUPFAM" id="SSF49464">
    <property type="entry name" value="Carboxypeptidase regulatory domain-like"/>
    <property type="match status" value="1"/>
</dbReference>
<protein>
    <submittedName>
        <fullName evidence="1">Carboxypeptidase-like regulatory domain-containing protein</fullName>
    </submittedName>
</protein>
<evidence type="ECO:0000313" key="2">
    <source>
        <dbReference type="Proteomes" id="UP001202961"/>
    </source>
</evidence>
<gene>
    <name evidence="1" type="ORF">NB063_31255</name>
</gene>
<dbReference type="Gene3D" id="2.60.40.1120">
    <property type="entry name" value="Carboxypeptidase-like, regulatory domain"/>
    <property type="match status" value="1"/>
</dbReference>
<sequence length="189" mass="20357">MDNGHGGSSQRRNNEGSQPVKTLRVWTQLSQFFPSALCVPLTGRQMLAVLSLFASCLLGCSSSQPLLPVTGRVTADGQPFAGATIVFDGAEPNVYASAVTGSDGNYSLEQDDGGAGTPSGKYIVRIFKLVSREGDVLQEQVMDEDAMEEELASIVPSKFNTQTTLSAEVTLENDRFDFEVELVPMENEK</sequence>
<organism evidence="1 2">
    <name type="scientific">Aporhodopirellula aestuarii</name>
    <dbReference type="NCBI Taxonomy" id="2950107"/>
    <lineage>
        <taxon>Bacteria</taxon>
        <taxon>Pseudomonadati</taxon>
        <taxon>Planctomycetota</taxon>
        <taxon>Planctomycetia</taxon>
        <taxon>Pirellulales</taxon>
        <taxon>Pirellulaceae</taxon>
        <taxon>Aporhodopirellula</taxon>
    </lineage>
</organism>
<dbReference type="Proteomes" id="UP001202961">
    <property type="component" value="Unassembled WGS sequence"/>
</dbReference>
<keyword evidence="2" id="KW-1185">Reference proteome</keyword>
<dbReference type="RefSeq" id="WP_250933644.1">
    <property type="nucleotide sequence ID" value="NZ_JAMQBK010000133.1"/>
</dbReference>
<dbReference type="InterPro" id="IPR008969">
    <property type="entry name" value="CarboxyPept-like_regulatory"/>
</dbReference>
<comment type="caution">
    <text evidence="1">The sequence shown here is derived from an EMBL/GenBank/DDBJ whole genome shotgun (WGS) entry which is preliminary data.</text>
</comment>
<dbReference type="EMBL" id="JAMQBK010000133">
    <property type="protein sequence ID" value="MCM2375123.1"/>
    <property type="molecule type" value="Genomic_DNA"/>
</dbReference>
<reference evidence="1 2" key="1">
    <citation type="journal article" date="2022" name="Syst. Appl. Microbiol.">
        <title>Rhodopirellula aestuarii sp. nov., a novel member of the genus Rhodopirellula isolated from brackish sediments collected in the Tagus River estuary, Portugal.</title>
        <authorList>
            <person name="Vitorino I.R."/>
            <person name="Klimek D."/>
            <person name="Calusinska M."/>
            <person name="Lobo-da-Cunha A."/>
            <person name="Vasconcelos V."/>
            <person name="Lage O.M."/>
        </authorList>
    </citation>
    <scope>NUCLEOTIDE SEQUENCE [LARGE SCALE GENOMIC DNA]</scope>
    <source>
        <strain evidence="1 2">ICT_H3.1</strain>
    </source>
</reference>
<accession>A0ABT0UDZ7</accession>
<proteinExistence type="predicted"/>
<evidence type="ECO:0000313" key="1">
    <source>
        <dbReference type="EMBL" id="MCM2375123.1"/>
    </source>
</evidence>